<evidence type="ECO:0000256" key="7">
    <source>
        <dbReference type="ARBA" id="ARBA00024019"/>
    </source>
</evidence>
<evidence type="ECO:0000256" key="2">
    <source>
        <dbReference type="ARBA" id="ARBA00022771"/>
    </source>
</evidence>
<comment type="similarity">
    <text evidence="7">Belongs to the type IV zinc-finger family. Class B subfamily.</text>
</comment>
<dbReference type="PROSITE" id="PS00344">
    <property type="entry name" value="GATA_ZN_FINGER_1"/>
    <property type="match status" value="1"/>
</dbReference>
<dbReference type="InterPro" id="IPR000679">
    <property type="entry name" value="Znf_GATA"/>
</dbReference>
<dbReference type="Gene3D" id="3.30.50.10">
    <property type="entry name" value="Erythroid Transcription Factor GATA-1, subunit A"/>
    <property type="match status" value="1"/>
</dbReference>
<evidence type="ECO:0000256" key="5">
    <source>
        <dbReference type="ARBA" id="ARBA00023125"/>
    </source>
</evidence>
<dbReference type="Proteomes" id="UP000326939">
    <property type="component" value="Chromosome 14"/>
</dbReference>
<dbReference type="PANTHER" id="PTHR47172:SF6">
    <property type="entry name" value="GATA-TYPE DOMAIN-CONTAINING PROTEIN"/>
    <property type="match status" value="1"/>
</dbReference>
<evidence type="ECO:0000256" key="3">
    <source>
        <dbReference type="ARBA" id="ARBA00022833"/>
    </source>
</evidence>
<keyword evidence="4" id="KW-0805">Transcription regulation</keyword>
<comment type="function">
    <text evidence="8">Transcriptional regulator that specifically binds 5'-GATA-3' or 5'-GAT-3' motifs within gene promoters.</text>
</comment>
<evidence type="ECO:0000313" key="11">
    <source>
        <dbReference type="EMBL" id="KAB5527399.1"/>
    </source>
</evidence>
<evidence type="ECO:0000256" key="9">
    <source>
        <dbReference type="PROSITE-ProRule" id="PRU00094"/>
    </source>
</evidence>
<gene>
    <name evidence="11" type="ORF">DKX38_021246</name>
</gene>
<keyword evidence="5" id="KW-0238">DNA-binding</keyword>
<keyword evidence="1" id="KW-0479">Metal-binding</keyword>
<feature type="domain" description="GATA-type" evidence="10">
    <location>
        <begin position="103"/>
        <end position="139"/>
    </location>
</feature>
<comment type="caution">
    <text evidence="11">The sequence shown here is derived from an EMBL/GenBank/DDBJ whole genome shotgun (WGS) entry which is preliminary data.</text>
</comment>
<dbReference type="PANTHER" id="PTHR47172">
    <property type="entry name" value="OS01G0976800 PROTEIN"/>
    <property type="match status" value="1"/>
</dbReference>
<evidence type="ECO:0000256" key="6">
    <source>
        <dbReference type="ARBA" id="ARBA00023163"/>
    </source>
</evidence>
<keyword evidence="3" id="KW-0862">Zinc</keyword>
<evidence type="ECO:0000313" key="12">
    <source>
        <dbReference type="Proteomes" id="UP000326939"/>
    </source>
</evidence>
<organism evidence="11 12">
    <name type="scientific">Salix brachista</name>
    <dbReference type="NCBI Taxonomy" id="2182728"/>
    <lineage>
        <taxon>Eukaryota</taxon>
        <taxon>Viridiplantae</taxon>
        <taxon>Streptophyta</taxon>
        <taxon>Embryophyta</taxon>
        <taxon>Tracheophyta</taxon>
        <taxon>Spermatophyta</taxon>
        <taxon>Magnoliopsida</taxon>
        <taxon>eudicotyledons</taxon>
        <taxon>Gunneridae</taxon>
        <taxon>Pentapetalae</taxon>
        <taxon>rosids</taxon>
        <taxon>fabids</taxon>
        <taxon>Malpighiales</taxon>
        <taxon>Salicaceae</taxon>
        <taxon>Saliceae</taxon>
        <taxon>Salix</taxon>
    </lineage>
</organism>
<dbReference type="EMBL" id="VDCV01000014">
    <property type="protein sequence ID" value="KAB5527399.1"/>
    <property type="molecule type" value="Genomic_DNA"/>
</dbReference>
<keyword evidence="6" id="KW-0804">Transcription</keyword>
<evidence type="ECO:0000256" key="1">
    <source>
        <dbReference type="ARBA" id="ARBA00022723"/>
    </source>
</evidence>
<dbReference type="GO" id="GO:0006355">
    <property type="term" value="P:regulation of DNA-templated transcription"/>
    <property type="evidence" value="ECO:0007669"/>
    <property type="project" value="InterPro"/>
</dbReference>
<dbReference type="PROSITE" id="PS50114">
    <property type="entry name" value="GATA_ZN_FINGER_2"/>
    <property type="match status" value="1"/>
</dbReference>
<protein>
    <recommendedName>
        <fullName evidence="10">GATA-type domain-containing protein</fullName>
    </recommendedName>
</protein>
<dbReference type="GO" id="GO:0008270">
    <property type="term" value="F:zinc ion binding"/>
    <property type="evidence" value="ECO:0007669"/>
    <property type="project" value="UniProtKB-KW"/>
</dbReference>
<evidence type="ECO:0000256" key="4">
    <source>
        <dbReference type="ARBA" id="ARBA00023015"/>
    </source>
</evidence>
<reference evidence="12" key="1">
    <citation type="journal article" date="2019" name="Gigascience">
        <title>De novo genome assembly of the endangered Acer yangbiense, a plant species with extremely small populations endemic to Yunnan Province, China.</title>
        <authorList>
            <person name="Yang J."/>
            <person name="Wariss H.M."/>
            <person name="Tao L."/>
            <person name="Zhang R."/>
            <person name="Yun Q."/>
            <person name="Hollingsworth P."/>
            <person name="Dao Z."/>
            <person name="Luo G."/>
            <person name="Guo H."/>
            <person name="Ma Y."/>
            <person name="Sun W."/>
        </authorList>
    </citation>
    <scope>NUCLEOTIDE SEQUENCE [LARGE SCALE GENOMIC DNA]</scope>
    <source>
        <strain evidence="12">cv. br00</strain>
    </source>
</reference>
<name>A0A5N5K7A2_9ROSI</name>
<evidence type="ECO:0000259" key="10">
    <source>
        <dbReference type="PROSITE" id="PS50114"/>
    </source>
</evidence>
<keyword evidence="12" id="KW-1185">Reference proteome</keyword>
<dbReference type="GO" id="GO:0043565">
    <property type="term" value="F:sequence-specific DNA binding"/>
    <property type="evidence" value="ECO:0007669"/>
    <property type="project" value="InterPro"/>
</dbReference>
<dbReference type="InterPro" id="IPR013088">
    <property type="entry name" value="Znf_NHR/GATA"/>
</dbReference>
<evidence type="ECO:0000256" key="8">
    <source>
        <dbReference type="ARBA" id="ARBA00037539"/>
    </source>
</evidence>
<proteinExistence type="inferred from homology"/>
<accession>A0A5N5K7A2</accession>
<sequence>MVPWCRGACRLLGFCIAGGLAIPKRTVLLLHGLGFVSSYIVISSLQPQALPQPFLFPAVKKQSTYFEVLVFSLWHNLFAMIMDFNSKGFRSEDMDNTQPSKGNEIKRRCMDCQTTRTPCWRGGPAGPRTLCNACGIRQRKKRRAVLGLDKGVAKGSKKKIAKPSNSSNLGVSLKLDLMGFRRDGIFQEDWKRKLGEEEQAAILLMAMSCGLVCV</sequence>
<dbReference type="Pfam" id="PF00320">
    <property type="entry name" value="GATA"/>
    <property type="match status" value="1"/>
</dbReference>
<dbReference type="SUPFAM" id="SSF57716">
    <property type="entry name" value="Glucocorticoid receptor-like (DNA-binding domain)"/>
    <property type="match status" value="1"/>
</dbReference>
<dbReference type="AlphaFoldDB" id="A0A5N5K7A2"/>
<keyword evidence="2 9" id="KW-0863">Zinc-finger</keyword>
<dbReference type="SMART" id="SM00401">
    <property type="entry name" value="ZnF_GATA"/>
    <property type="match status" value="1"/>
</dbReference>
<dbReference type="CDD" id="cd00202">
    <property type="entry name" value="ZnF_GATA"/>
    <property type="match status" value="1"/>
</dbReference>